<gene>
    <name evidence="2" type="ORF">hbim_00536</name>
</gene>
<dbReference type="EMBL" id="AP027452">
    <property type="protein sequence ID" value="BDY26622.1"/>
    <property type="molecule type" value="Genomic_DNA"/>
</dbReference>
<evidence type="ECO:0000313" key="2">
    <source>
        <dbReference type="EMBL" id="BDY26622.1"/>
    </source>
</evidence>
<dbReference type="AlphaFoldDB" id="A0AAI8XLB6"/>
<proteinExistence type="predicted"/>
<reference evidence="2" key="1">
    <citation type="submission" date="2023-03" db="EMBL/GenBank/DDBJ databases">
        <title>Draft genome sequence of a Mycolicibacterium mageritense strain H4_3_1 isolated from a hybrid biological-inorganic system reactor.</title>
        <authorList>
            <person name="Feng X."/>
            <person name="Kazama D."/>
            <person name="Sato K."/>
            <person name="Kobayashi H."/>
        </authorList>
    </citation>
    <scope>NUCLEOTIDE SEQUENCE</scope>
    <source>
        <strain evidence="2">H4_3_1</strain>
    </source>
</reference>
<evidence type="ECO:0000313" key="3">
    <source>
        <dbReference type="Proteomes" id="UP001241092"/>
    </source>
</evidence>
<sequence length="56" mass="5722">MTGRIRAEQTARAKAGEGDPQVSAVRPGGLAPRADGSPVEPAIRCHQHAATATSES</sequence>
<organism evidence="2 3">
    <name type="scientific">Mycolicibacterium mageritense</name>
    <name type="common">Mycobacterium mageritense</name>
    <dbReference type="NCBI Taxonomy" id="53462"/>
    <lineage>
        <taxon>Bacteria</taxon>
        <taxon>Bacillati</taxon>
        <taxon>Actinomycetota</taxon>
        <taxon>Actinomycetes</taxon>
        <taxon>Mycobacteriales</taxon>
        <taxon>Mycobacteriaceae</taxon>
        <taxon>Mycolicibacterium</taxon>
    </lineage>
</organism>
<protein>
    <submittedName>
        <fullName evidence="2">Uncharacterized protein</fullName>
    </submittedName>
</protein>
<feature type="compositionally biased region" description="Basic and acidic residues" evidence="1">
    <location>
        <begin position="1"/>
        <end position="17"/>
    </location>
</feature>
<name>A0AAI8XLB6_MYCME</name>
<dbReference type="Proteomes" id="UP001241092">
    <property type="component" value="Chromosome"/>
</dbReference>
<dbReference type="RefSeq" id="WP_286213349.1">
    <property type="nucleotide sequence ID" value="NZ_AP027452.1"/>
</dbReference>
<accession>A0AAI8XLB6</accession>
<feature type="region of interest" description="Disordered" evidence="1">
    <location>
        <begin position="1"/>
        <end position="41"/>
    </location>
</feature>
<evidence type="ECO:0000256" key="1">
    <source>
        <dbReference type="SAM" id="MobiDB-lite"/>
    </source>
</evidence>